<evidence type="ECO:0000256" key="4">
    <source>
        <dbReference type="PROSITE-ProRule" id="PRU00175"/>
    </source>
</evidence>
<keyword evidence="7" id="KW-1185">Reference proteome</keyword>
<dbReference type="InterPro" id="IPR013083">
    <property type="entry name" value="Znf_RING/FYVE/PHD"/>
</dbReference>
<proteinExistence type="predicted"/>
<dbReference type="PANTHER" id="PTHR14305:SF0">
    <property type="entry name" value="E3 UBIQUITIN-PROTEIN LIGASE CCNB1IP1"/>
    <property type="match status" value="1"/>
</dbReference>
<evidence type="ECO:0000256" key="2">
    <source>
        <dbReference type="ARBA" id="ARBA00022771"/>
    </source>
</evidence>
<dbReference type="SUPFAM" id="SSF57850">
    <property type="entry name" value="RING/U-box"/>
    <property type="match status" value="1"/>
</dbReference>
<reference evidence="6" key="2">
    <citation type="submission" date="2023-05" db="EMBL/GenBank/DDBJ databases">
        <authorList>
            <consortium name="Lawrence Berkeley National Laboratory"/>
            <person name="Steindorff A."/>
            <person name="Hensen N."/>
            <person name="Bonometti L."/>
            <person name="Westerberg I."/>
            <person name="Brannstrom I.O."/>
            <person name="Guillou S."/>
            <person name="Cros-Aarteil S."/>
            <person name="Calhoun S."/>
            <person name="Haridas S."/>
            <person name="Kuo A."/>
            <person name="Mondo S."/>
            <person name="Pangilinan J."/>
            <person name="Riley R."/>
            <person name="Labutti K."/>
            <person name="Andreopoulos B."/>
            <person name="Lipzen A."/>
            <person name="Chen C."/>
            <person name="Yanf M."/>
            <person name="Daum C."/>
            <person name="Ng V."/>
            <person name="Clum A."/>
            <person name="Ohm R."/>
            <person name="Martin F."/>
            <person name="Silar P."/>
            <person name="Natvig D."/>
            <person name="Lalanne C."/>
            <person name="Gautier V."/>
            <person name="Ament-Velasquez S.L."/>
            <person name="Kruys A."/>
            <person name="Hutchinson M.I."/>
            <person name="Powell A.J."/>
            <person name="Barry K."/>
            <person name="Miller A.N."/>
            <person name="Grigoriev I.V."/>
            <person name="Debuchy R."/>
            <person name="Gladieux P."/>
            <person name="Thoren M.H."/>
            <person name="Johannesson H."/>
        </authorList>
    </citation>
    <scope>NUCLEOTIDE SEQUENCE</scope>
    <source>
        <strain evidence="6">PSN293</strain>
    </source>
</reference>
<gene>
    <name evidence="6" type="ORF">QBC37DRAFT_120313</name>
</gene>
<dbReference type="InterPro" id="IPR001841">
    <property type="entry name" value="Znf_RING"/>
</dbReference>
<protein>
    <recommendedName>
        <fullName evidence="5">RING-type domain-containing protein</fullName>
    </recommendedName>
</protein>
<dbReference type="EMBL" id="MU858077">
    <property type="protein sequence ID" value="KAK4215683.1"/>
    <property type="molecule type" value="Genomic_DNA"/>
</dbReference>
<dbReference type="PROSITE" id="PS50089">
    <property type="entry name" value="ZF_RING_2"/>
    <property type="match status" value="1"/>
</dbReference>
<sequence>MESDLNCNIVSCGAVLTEEAITTVCSHGFCANCANQHGLLGRGSFACPACRKPLNESRVCRQLLCPSEEWKSMVLCGLRPTVIMECAGRAPGFWSYQLANQLLVTLCLPAVLACHVERGHVC</sequence>
<feature type="domain" description="RING-type" evidence="5">
    <location>
        <begin position="12"/>
        <end position="51"/>
    </location>
</feature>
<organism evidence="6 7">
    <name type="scientific">Rhypophila decipiens</name>
    <dbReference type="NCBI Taxonomy" id="261697"/>
    <lineage>
        <taxon>Eukaryota</taxon>
        <taxon>Fungi</taxon>
        <taxon>Dikarya</taxon>
        <taxon>Ascomycota</taxon>
        <taxon>Pezizomycotina</taxon>
        <taxon>Sordariomycetes</taxon>
        <taxon>Sordariomycetidae</taxon>
        <taxon>Sordariales</taxon>
        <taxon>Naviculisporaceae</taxon>
        <taxon>Rhypophila</taxon>
    </lineage>
</organism>
<name>A0AAN6YBU9_9PEZI</name>
<dbReference type="Gene3D" id="3.30.40.10">
    <property type="entry name" value="Zinc/RING finger domain, C3HC4 (zinc finger)"/>
    <property type="match status" value="1"/>
</dbReference>
<dbReference type="GO" id="GO:0061630">
    <property type="term" value="F:ubiquitin protein ligase activity"/>
    <property type="evidence" value="ECO:0007669"/>
    <property type="project" value="InterPro"/>
</dbReference>
<dbReference type="GO" id="GO:0008270">
    <property type="term" value="F:zinc ion binding"/>
    <property type="evidence" value="ECO:0007669"/>
    <property type="project" value="UniProtKB-KW"/>
</dbReference>
<dbReference type="Proteomes" id="UP001301769">
    <property type="component" value="Unassembled WGS sequence"/>
</dbReference>
<keyword evidence="3" id="KW-0862">Zinc</keyword>
<dbReference type="PROSITE" id="PS00518">
    <property type="entry name" value="ZF_RING_1"/>
    <property type="match status" value="1"/>
</dbReference>
<dbReference type="InterPro" id="IPR018957">
    <property type="entry name" value="Znf_C3HC4_RING-type"/>
</dbReference>
<dbReference type="GO" id="GO:0000795">
    <property type="term" value="C:synaptonemal complex"/>
    <property type="evidence" value="ECO:0007669"/>
    <property type="project" value="InterPro"/>
</dbReference>
<dbReference type="AlphaFoldDB" id="A0AAN6YBU9"/>
<keyword evidence="2 4" id="KW-0863">Zinc-finger</keyword>
<dbReference type="InterPro" id="IPR042448">
    <property type="entry name" value="CCNB1IP1"/>
</dbReference>
<evidence type="ECO:0000313" key="7">
    <source>
        <dbReference type="Proteomes" id="UP001301769"/>
    </source>
</evidence>
<dbReference type="InterPro" id="IPR017907">
    <property type="entry name" value="Znf_RING_CS"/>
</dbReference>
<evidence type="ECO:0000256" key="3">
    <source>
        <dbReference type="ARBA" id="ARBA00022833"/>
    </source>
</evidence>
<keyword evidence="1" id="KW-0479">Metal-binding</keyword>
<evidence type="ECO:0000259" key="5">
    <source>
        <dbReference type="PROSITE" id="PS50089"/>
    </source>
</evidence>
<comment type="caution">
    <text evidence="6">The sequence shown here is derived from an EMBL/GenBank/DDBJ whole genome shotgun (WGS) entry which is preliminary data.</text>
</comment>
<reference evidence="6" key="1">
    <citation type="journal article" date="2023" name="Mol. Phylogenet. Evol.">
        <title>Genome-scale phylogeny and comparative genomics of the fungal order Sordariales.</title>
        <authorList>
            <person name="Hensen N."/>
            <person name="Bonometti L."/>
            <person name="Westerberg I."/>
            <person name="Brannstrom I.O."/>
            <person name="Guillou S."/>
            <person name="Cros-Aarteil S."/>
            <person name="Calhoun S."/>
            <person name="Haridas S."/>
            <person name="Kuo A."/>
            <person name="Mondo S."/>
            <person name="Pangilinan J."/>
            <person name="Riley R."/>
            <person name="LaButti K."/>
            <person name="Andreopoulos B."/>
            <person name="Lipzen A."/>
            <person name="Chen C."/>
            <person name="Yan M."/>
            <person name="Daum C."/>
            <person name="Ng V."/>
            <person name="Clum A."/>
            <person name="Steindorff A."/>
            <person name="Ohm R.A."/>
            <person name="Martin F."/>
            <person name="Silar P."/>
            <person name="Natvig D.O."/>
            <person name="Lalanne C."/>
            <person name="Gautier V."/>
            <person name="Ament-Velasquez S.L."/>
            <person name="Kruys A."/>
            <person name="Hutchinson M.I."/>
            <person name="Powell A.J."/>
            <person name="Barry K."/>
            <person name="Miller A.N."/>
            <person name="Grigoriev I.V."/>
            <person name="Debuchy R."/>
            <person name="Gladieux P."/>
            <person name="Hiltunen Thoren M."/>
            <person name="Johannesson H."/>
        </authorList>
    </citation>
    <scope>NUCLEOTIDE SEQUENCE</scope>
    <source>
        <strain evidence="6">PSN293</strain>
    </source>
</reference>
<evidence type="ECO:0000313" key="6">
    <source>
        <dbReference type="EMBL" id="KAK4215683.1"/>
    </source>
</evidence>
<dbReference type="Pfam" id="PF00097">
    <property type="entry name" value="zf-C3HC4"/>
    <property type="match status" value="1"/>
</dbReference>
<dbReference type="GO" id="GO:0007131">
    <property type="term" value="P:reciprocal meiotic recombination"/>
    <property type="evidence" value="ECO:0007669"/>
    <property type="project" value="InterPro"/>
</dbReference>
<dbReference type="PANTHER" id="PTHR14305">
    <property type="entry name" value="E3 UBIQUITIN-PROTEIN LIGASE CCNB1IP1"/>
    <property type="match status" value="1"/>
</dbReference>
<accession>A0AAN6YBU9</accession>
<evidence type="ECO:0000256" key="1">
    <source>
        <dbReference type="ARBA" id="ARBA00022723"/>
    </source>
</evidence>